<dbReference type="PANTHER" id="PTHR12887">
    <property type="entry name" value="NANOS PROTEIN"/>
    <property type="match status" value="1"/>
</dbReference>
<dbReference type="InterPro" id="IPR024161">
    <property type="entry name" value="Znf_nanos-typ"/>
</dbReference>
<keyword evidence="6 8" id="KW-0810">Translation regulation</keyword>
<evidence type="ECO:0000313" key="10">
    <source>
        <dbReference type="EMBL" id="VDK84163.1"/>
    </source>
</evidence>
<comment type="subcellular location">
    <subcellularLocation>
        <location evidence="1">Cytoplasm</location>
    </subcellularLocation>
</comment>
<sequence>MSVYPYCFFCRLKYAAAGSVKLDDLLLNQLLQFLKRVVKEIRRLDEATQAICVFCRNNHETFEIYSSHRVKDRDGRVTCPILRNIVCPICSATGDAAHTVRFCPQAVIQKRTTVLPSAFLPHYCSAVSNGSSLLNYLQLHCASEFGAASSTLSVLLR</sequence>
<dbReference type="GO" id="GO:0006417">
    <property type="term" value="P:regulation of translation"/>
    <property type="evidence" value="ECO:0007669"/>
    <property type="project" value="UniProtKB-UniRule"/>
</dbReference>
<name>A0A3P6TLP6_DIBLA</name>
<reference evidence="10 11" key="1">
    <citation type="submission" date="2018-11" db="EMBL/GenBank/DDBJ databases">
        <authorList>
            <consortium name="Pathogen Informatics"/>
        </authorList>
    </citation>
    <scope>NUCLEOTIDE SEQUENCE [LARGE SCALE GENOMIC DNA]</scope>
</reference>
<evidence type="ECO:0000256" key="3">
    <source>
        <dbReference type="ARBA" id="ARBA00022723"/>
    </source>
</evidence>
<keyword evidence="5" id="KW-0862">Zinc</keyword>
<evidence type="ECO:0000313" key="11">
    <source>
        <dbReference type="Proteomes" id="UP000281553"/>
    </source>
</evidence>
<dbReference type="GO" id="GO:0008270">
    <property type="term" value="F:zinc ion binding"/>
    <property type="evidence" value="ECO:0007669"/>
    <property type="project" value="UniProtKB-KW"/>
</dbReference>
<dbReference type="InterPro" id="IPR038129">
    <property type="entry name" value="Nanos_sf"/>
</dbReference>
<protein>
    <recommendedName>
        <fullName evidence="9">Nanos-type domain-containing protein</fullName>
    </recommendedName>
</protein>
<dbReference type="AlphaFoldDB" id="A0A3P6TLP6"/>
<accession>A0A3P6TLP6</accession>
<keyword evidence="11" id="KW-1185">Reference proteome</keyword>
<keyword evidence="4 8" id="KW-0863">Zinc-finger</keyword>
<evidence type="ECO:0000256" key="1">
    <source>
        <dbReference type="ARBA" id="ARBA00004496"/>
    </source>
</evidence>
<dbReference type="Proteomes" id="UP000281553">
    <property type="component" value="Unassembled WGS sequence"/>
</dbReference>
<dbReference type="Pfam" id="PF05741">
    <property type="entry name" value="zf-nanos"/>
    <property type="match status" value="1"/>
</dbReference>
<dbReference type="GO" id="GO:0003723">
    <property type="term" value="F:RNA binding"/>
    <property type="evidence" value="ECO:0007669"/>
    <property type="project" value="UniProtKB-UniRule"/>
</dbReference>
<dbReference type="OrthoDB" id="10010129at2759"/>
<evidence type="ECO:0000256" key="4">
    <source>
        <dbReference type="ARBA" id="ARBA00022771"/>
    </source>
</evidence>
<dbReference type="PROSITE" id="PS51522">
    <property type="entry name" value="ZF_NANOS"/>
    <property type="match status" value="1"/>
</dbReference>
<organism evidence="10 11">
    <name type="scientific">Dibothriocephalus latus</name>
    <name type="common">Fish tapeworm</name>
    <name type="synonym">Diphyllobothrium latum</name>
    <dbReference type="NCBI Taxonomy" id="60516"/>
    <lineage>
        <taxon>Eukaryota</taxon>
        <taxon>Metazoa</taxon>
        <taxon>Spiralia</taxon>
        <taxon>Lophotrochozoa</taxon>
        <taxon>Platyhelminthes</taxon>
        <taxon>Cestoda</taxon>
        <taxon>Eucestoda</taxon>
        <taxon>Diphyllobothriidea</taxon>
        <taxon>Diphyllobothriidae</taxon>
        <taxon>Dibothriocephalus</taxon>
    </lineage>
</organism>
<evidence type="ECO:0000259" key="9">
    <source>
        <dbReference type="PROSITE" id="PS51522"/>
    </source>
</evidence>
<keyword evidence="3" id="KW-0479">Metal-binding</keyword>
<proteinExistence type="inferred from homology"/>
<keyword evidence="2" id="KW-0963">Cytoplasm</keyword>
<evidence type="ECO:0000256" key="2">
    <source>
        <dbReference type="ARBA" id="ARBA00022490"/>
    </source>
</evidence>
<keyword evidence="7 8" id="KW-0694">RNA-binding</keyword>
<dbReference type="GO" id="GO:0005737">
    <property type="term" value="C:cytoplasm"/>
    <property type="evidence" value="ECO:0007669"/>
    <property type="project" value="UniProtKB-SubCell"/>
</dbReference>
<dbReference type="EMBL" id="UYRU01043859">
    <property type="protein sequence ID" value="VDK84163.1"/>
    <property type="molecule type" value="Genomic_DNA"/>
</dbReference>
<gene>
    <name evidence="10" type="ORF">DILT_LOCUS3559</name>
</gene>
<dbReference type="Gene3D" id="4.10.60.30">
    <property type="entry name" value="Nanos, RNA-binding domain"/>
    <property type="match status" value="1"/>
</dbReference>
<feature type="domain" description="Nanos-type" evidence="9">
    <location>
        <begin position="51"/>
        <end position="105"/>
    </location>
</feature>
<evidence type="ECO:0000256" key="7">
    <source>
        <dbReference type="ARBA" id="ARBA00022884"/>
    </source>
</evidence>
<comment type="similarity">
    <text evidence="8">Belongs to the nanos family.</text>
</comment>
<dbReference type="InterPro" id="IPR008705">
    <property type="entry name" value="Nanos/Xcar2"/>
</dbReference>
<evidence type="ECO:0000256" key="8">
    <source>
        <dbReference type="PROSITE-ProRule" id="PRU00855"/>
    </source>
</evidence>
<evidence type="ECO:0000256" key="6">
    <source>
        <dbReference type="ARBA" id="ARBA00022845"/>
    </source>
</evidence>
<evidence type="ECO:0000256" key="5">
    <source>
        <dbReference type="ARBA" id="ARBA00022833"/>
    </source>
</evidence>